<protein>
    <recommendedName>
        <fullName evidence="3">HEPN domain-containing protein</fullName>
    </recommendedName>
</protein>
<dbReference type="EMBL" id="CP067341">
    <property type="protein sequence ID" value="QQP10839.1"/>
    <property type="molecule type" value="Genomic_DNA"/>
</dbReference>
<evidence type="ECO:0000313" key="2">
    <source>
        <dbReference type="Proteomes" id="UP000596049"/>
    </source>
</evidence>
<evidence type="ECO:0000313" key="1">
    <source>
        <dbReference type="EMBL" id="QQP10839.1"/>
    </source>
</evidence>
<proteinExistence type="predicted"/>
<name>A0ABX7ALX2_9BACI</name>
<keyword evidence="2" id="KW-1185">Reference proteome</keyword>
<gene>
    <name evidence="1" type="ORF">FJQ98_16465</name>
</gene>
<evidence type="ECO:0008006" key="3">
    <source>
        <dbReference type="Google" id="ProtNLM"/>
    </source>
</evidence>
<accession>A0ABX7ALX2</accession>
<organism evidence="1 2">
    <name type="scientific">Lysinibacillus agricola</name>
    <dbReference type="NCBI Taxonomy" id="2590012"/>
    <lineage>
        <taxon>Bacteria</taxon>
        <taxon>Bacillati</taxon>
        <taxon>Bacillota</taxon>
        <taxon>Bacilli</taxon>
        <taxon>Bacillales</taxon>
        <taxon>Bacillaceae</taxon>
        <taxon>Lysinibacillus</taxon>
    </lineage>
</organism>
<dbReference type="RefSeq" id="WP_053595698.1">
    <property type="nucleotide sequence ID" value="NZ_CP067341.1"/>
</dbReference>
<reference evidence="1 2" key="1">
    <citation type="submission" date="2020-01" db="EMBL/GenBank/DDBJ databases">
        <authorList>
            <person name="Liu G."/>
            <person name="Liu B."/>
        </authorList>
    </citation>
    <scope>NUCLEOTIDE SEQUENCE [LARGE SCALE GENOMIC DNA]</scope>
    <source>
        <strain evidence="1 2">FJAT-51161</strain>
    </source>
</reference>
<dbReference type="Proteomes" id="UP000596049">
    <property type="component" value="Chromosome"/>
</dbReference>
<sequence>MNANMKIVRDWIITQSYETAIIELEGEYDTVPNEVYKAYYCLSYIEKLKVFRNAVNHIIKNY</sequence>